<evidence type="ECO:0000313" key="2">
    <source>
        <dbReference type="EMBL" id="MCW4452921.1"/>
    </source>
</evidence>
<sequence length="66" mass="7721">MNPKILPALISVVVSFIVLTVLSFFMTKFLLNSNQDFMTFFEEKWLLTLAIVVVFVGYKHFFSNRK</sequence>
<keyword evidence="3" id="KW-1185">Reference proteome</keyword>
<protein>
    <submittedName>
        <fullName evidence="2">Uncharacterized protein</fullName>
    </submittedName>
</protein>
<dbReference type="EMBL" id="JAPCHZ010000006">
    <property type="protein sequence ID" value="MCW4452921.1"/>
    <property type="molecule type" value="Genomic_DNA"/>
</dbReference>
<reference evidence="2 3" key="1">
    <citation type="submission" date="2022-10" db="EMBL/GenBank/DDBJ databases">
        <title>Kaistella sp. BT-6-1-3.</title>
        <authorList>
            <person name="Ai J."/>
            <person name="Deng Z."/>
        </authorList>
    </citation>
    <scope>NUCLEOTIDE SEQUENCE [LARGE SCALE GENOMIC DNA]</scope>
    <source>
        <strain evidence="2 3">BT6-1-3</strain>
    </source>
</reference>
<accession>A0ABT3JQC3</accession>
<feature type="transmembrane region" description="Helical" evidence="1">
    <location>
        <begin position="45"/>
        <end position="62"/>
    </location>
</feature>
<gene>
    <name evidence="2" type="ORF">OK344_11975</name>
</gene>
<dbReference type="RefSeq" id="WP_265144995.1">
    <property type="nucleotide sequence ID" value="NZ_JAPCHZ010000006.1"/>
</dbReference>
<keyword evidence="1" id="KW-0812">Transmembrane</keyword>
<evidence type="ECO:0000256" key="1">
    <source>
        <dbReference type="SAM" id="Phobius"/>
    </source>
</evidence>
<proteinExistence type="predicted"/>
<name>A0ABT3JQC3_9FLAO</name>
<keyword evidence="1" id="KW-1133">Transmembrane helix</keyword>
<feature type="transmembrane region" description="Helical" evidence="1">
    <location>
        <begin position="5"/>
        <end position="25"/>
    </location>
</feature>
<evidence type="ECO:0000313" key="3">
    <source>
        <dbReference type="Proteomes" id="UP001209107"/>
    </source>
</evidence>
<comment type="caution">
    <text evidence="2">The sequence shown here is derived from an EMBL/GenBank/DDBJ whole genome shotgun (WGS) entry which is preliminary data.</text>
</comment>
<keyword evidence="1" id="KW-0472">Membrane</keyword>
<organism evidence="2 3">
    <name type="scientific">Kaistella yananensis</name>
    <dbReference type="NCBI Taxonomy" id="2989820"/>
    <lineage>
        <taxon>Bacteria</taxon>
        <taxon>Pseudomonadati</taxon>
        <taxon>Bacteroidota</taxon>
        <taxon>Flavobacteriia</taxon>
        <taxon>Flavobacteriales</taxon>
        <taxon>Weeksellaceae</taxon>
        <taxon>Chryseobacterium group</taxon>
        <taxon>Kaistella</taxon>
    </lineage>
</organism>
<dbReference type="Proteomes" id="UP001209107">
    <property type="component" value="Unassembled WGS sequence"/>
</dbReference>